<gene>
    <name evidence="6" type="ORF">Desaf_2977</name>
</gene>
<feature type="binding site" evidence="2">
    <location>
        <position position="63"/>
    </location>
    <ligand>
        <name>Fe cation</name>
        <dbReference type="ChEBI" id="CHEBI:24875"/>
    </ligand>
</feature>
<comment type="similarity">
    <text evidence="1 3">Belongs to the pirin family.</text>
</comment>
<comment type="cofactor">
    <cofactor evidence="2">
        <name>Fe cation</name>
        <dbReference type="ChEBI" id="CHEBI:24875"/>
    </cofactor>
    <text evidence="2">Binds 1 Fe cation per subunit.</text>
</comment>
<proteinExistence type="inferred from homology"/>
<dbReference type="eggNOG" id="COG1741">
    <property type="taxonomic scope" value="Bacteria"/>
</dbReference>
<dbReference type="STRING" id="690850.Desaf_2977"/>
<evidence type="ECO:0000256" key="3">
    <source>
        <dbReference type="RuleBase" id="RU003457"/>
    </source>
</evidence>
<dbReference type="GO" id="GO:0046872">
    <property type="term" value="F:metal ion binding"/>
    <property type="evidence" value="ECO:0007669"/>
    <property type="project" value="UniProtKB-KW"/>
</dbReference>
<evidence type="ECO:0000259" key="4">
    <source>
        <dbReference type="Pfam" id="PF02678"/>
    </source>
</evidence>
<dbReference type="Pfam" id="PF02678">
    <property type="entry name" value="Pirin"/>
    <property type="match status" value="1"/>
</dbReference>
<accession>F3Z270</accession>
<feature type="domain" description="Pirin N-terminal" evidence="4">
    <location>
        <begin position="20"/>
        <end position="122"/>
    </location>
</feature>
<evidence type="ECO:0000313" key="6">
    <source>
        <dbReference type="EMBL" id="EGJ51279.1"/>
    </source>
</evidence>
<feature type="binding site" evidence="2">
    <location>
        <position position="107"/>
    </location>
    <ligand>
        <name>Fe cation</name>
        <dbReference type="ChEBI" id="CHEBI:24875"/>
    </ligand>
</feature>
<dbReference type="EMBL" id="CP003221">
    <property type="protein sequence ID" value="EGJ51279.1"/>
    <property type="molecule type" value="Genomic_DNA"/>
</dbReference>
<dbReference type="InterPro" id="IPR014710">
    <property type="entry name" value="RmlC-like_jellyroll"/>
</dbReference>
<reference evidence="6 7" key="1">
    <citation type="journal article" date="2011" name="J. Bacteriol.">
        <title>Genome sequence of the mercury-methylating and pleomorphic Desulfovibrio africanus Strain Walvis Bay.</title>
        <authorList>
            <person name="Brown S.D."/>
            <person name="Wall J.D."/>
            <person name="Kucken A.M."/>
            <person name="Gilmour C.C."/>
            <person name="Podar M."/>
            <person name="Brandt C.C."/>
            <person name="Teshima H."/>
            <person name="Detter J.C."/>
            <person name="Han C.S."/>
            <person name="Land M.L."/>
            <person name="Lucas S."/>
            <person name="Han J."/>
            <person name="Pennacchio L."/>
            <person name="Nolan M."/>
            <person name="Pitluck S."/>
            <person name="Woyke T."/>
            <person name="Goodwin L."/>
            <person name="Palumbo A.V."/>
            <person name="Elias D.A."/>
        </authorList>
    </citation>
    <scope>NUCLEOTIDE SEQUENCE [LARGE SCALE GENOMIC DNA]</scope>
    <source>
        <strain evidence="6 7">Walvis Bay</strain>
    </source>
</reference>
<dbReference type="RefSeq" id="WP_014260935.1">
    <property type="nucleotide sequence ID" value="NC_016629.1"/>
</dbReference>
<evidence type="ECO:0000256" key="1">
    <source>
        <dbReference type="ARBA" id="ARBA00008416"/>
    </source>
</evidence>
<evidence type="ECO:0000259" key="5">
    <source>
        <dbReference type="Pfam" id="PF17954"/>
    </source>
</evidence>
<dbReference type="Gene3D" id="2.60.120.10">
    <property type="entry name" value="Jelly Rolls"/>
    <property type="match status" value="2"/>
</dbReference>
<keyword evidence="2" id="KW-0408">Iron</keyword>
<name>F3Z270_DESAF</name>
<feature type="domain" description="Quercetin 2,3-dioxygenase C-terminal cupin" evidence="5">
    <location>
        <begin position="157"/>
        <end position="232"/>
    </location>
</feature>
<dbReference type="SUPFAM" id="SSF51182">
    <property type="entry name" value="RmlC-like cupins"/>
    <property type="match status" value="1"/>
</dbReference>
<organism evidence="6 7">
    <name type="scientific">Desulfocurvibacter africanus subsp. africanus str. Walvis Bay</name>
    <dbReference type="NCBI Taxonomy" id="690850"/>
    <lineage>
        <taxon>Bacteria</taxon>
        <taxon>Pseudomonadati</taxon>
        <taxon>Thermodesulfobacteriota</taxon>
        <taxon>Desulfovibrionia</taxon>
        <taxon>Desulfovibrionales</taxon>
        <taxon>Desulfovibrionaceae</taxon>
        <taxon>Desulfocurvibacter</taxon>
    </lineage>
</organism>
<dbReference type="PANTHER" id="PTHR43212:SF3">
    <property type="entry name" value="QUERCETIN 2,3-DIOXYGENASE"/>
    <property type="match status" value="1"/>
</dbReference>
<feature type="binding site" evidence="2">
    <location>
        <position position="61"/>
    </location>
    <ligand>
        <name>Fe cation</name>
        <dbReference type="ChEBI" id="CHEBI:24875"/>
    </ligand>
</feature>
<dbReference type="Pfam" id="PF17954">
    <property type="entry name" value="Pirin_C_2"/>
    <property type="match status" value="1"/>
</dbReference>
<dbReference type="InterPro" id="IPR003829">
    <property type="entry name" value="Pirin_N_dom"/>
</dbReference>
<dbReference type="HOGENOM" id="CLU_064194_2_2_7"/>
<evidence type="ECO:0000256" key="2">
    <source>
        <dbReference type="PIRSR" id="PIRSR006232-1"/>
    </source>
</evidence>
<dbReference type="KEGG" id="daf:Desaf_2977"/>
<dbReference type="InterPro" id="IPR011051">
    <property type="entry name" value="RmlC_Cupin_sf"/>
</dbReference>
<sequence length="242" mass="27227">MITVRPPESIFTVDGRIEHGTFHGRWHFSFDMYRDPEHTHFGPLRVFNDDTLSPGAVWPLHPHREIEVVTYCASGEFRHEDEHGKGGILRKGWVQHTTVGTGLFHSEINNRPDEPMRFIQMWFFPDQPGLSPSVEQKALKREERTDRLLPLVSNHHPEALRIHADAEVLCAFLTSGHEVVHLLRDGHGVYLYVLEGGPVAVNGQALPALGAAKLTDEPQIRIAARNDAELLLVIVGLGRASR</sequence>
<dbReference type="PIRSF" id="PIRSF006232">
    <property type="entry name" value="Pirin"/>
    <property type="match status" value="1"/>
</dbReference>
<dbReference type="AlphaFoldDB" id="F3Z270"/>
<keyword evidence="2" id="KW-0479">Metal-binding</keyword>
<dbReference type="Proteomes" id="UP000007844">
    <property type="component" value="Chromosome"/>
</dbReference>
<evidence type="ECO:0000313" key="7">
    <source>
        <dbReference type="Proteomes" id="UP000007844"/>
    </source>
</evidence>
<dbReference type="InterPro" id="IPR041602">
    <property type="entry name" value="Quercetinase_C"/>
</dbReference>
<dbReference type="InterPro" id="IPR012093">
    <property type="entry name" value="Pirin"/>
</dbReference>
<feature type="binding site" evidence="2">
    <location>
        <position position="105"/>
    </location>
    <ligand>
        <name>Fe cation</name>
        <dbReference type="ChEBI" id="CHEBI:24875"/>
    </ligand>
</feature>
<dbReference type="PANTHER" id="PTHR43212">
    <property type="entry name" value="QUERCETIN 2,3-DIOXYGENASE"/>
    <property type="match status" value="1"/>
</dbReference>
<protein>
    <submittedName>
        <fullName evidence="6">Pirin domain protein</fullName>
    </submittedName>
</protein>
<keyword evidence="7" id="KW-1185">Reference proteome</keyword>